<keyword evidence="2" id="KW-1185">Reference proteome</keyword>
<reference evidence="1 2" key="1">
    <citation type="submission" date="2020-04" db="EMBL/GenBank/DDBJ databases">
        <title>Thermobifida alba genome sequencing and assembly.</title>
        <authorList>
            <person name="Luzics S."/>
            <person name="Horvath B."/>
            <person name="Nagy I."/>
            <person name="Toth A."/>
            <person name="Nagy I."/>
            <person name="Kukolya J."/>
        </authorList>
    </citation>
    <scope>NUCLEOTIDE SEQUENCE [LARGE SCALE GENOMIC DNA]</scope>
    <source>
        <strain evidence="1 2">DSM 43795</strain>
    </source>
</reference>
<organism evidence="1 2">
    <name type="scientific">Thermobifida alba</name>
    <name type="common">Thermomonospora alba</name>
    <dbReference type="NCBI Taxonomy" id="53522"/>
    <lineage>
        <taxon>Bacteria</taxon>
        <taxon>Bacillati</taxon>
        <taxon>Actinomycetota</taxon>
        <taxon>Actinomycetes</taxon>
        <taxon>Streptosporangiales</taxon>
        <taxon>Nocardiopsidaceae</taxon>
        <taxon>Thermobifida</taxon>
    </lineage>
</organism>
<dbReference type="Proteomes" id="UP000832041">
    <property type="component" value="Chromosome"/>
</dbReference>
<accession>A0ABY4KYQ6</accession>
<dbReference type="EMBL" id="CP051627">
    <property type="protein sequence ID" value="UPT20557.1"/>
    <property type="molecule type" value="Genomic_DNA"/>
</dbReference>
<dbReference type="RefSeq" id="WP_248592821.1">
    <property type="nucleotide sequence ID" value="NZ_BAABEB010000012.1"/>
</dbReference>
<name>A0ABY4KYQ6_THEAE</name>
<protein>
    <submittedName>
        <fullName evidence="1">Uncharacterized protein</fullName>
    </submittedName>
</protein>
<evidence type="ECO:0000313" key="2">
    <source>
        <dbReference type="Proteomes" id="UP000832041"/>
    </source>
</evidence>
<evidence type="ECO:0000313" key="1">
    <source>
        <dbReference type="EMBL" id="UPT20557.1"/>
    </source>
</evidence>
<proteinExistence type="predicted"/>
<sequence length="55" mass="6368">MEEAEAEALRARLEFGRALGEARENGVLQDRVAKDLDTNRELLRRIQRRCEATLK</sequence>
<gene>
    <name evidence="1" type="ORF">FOF52_05865</name>
</gene>